<keyword evidence="4 8" id="KW-0479">Metal-binding</keyword>
<dbReference type="PANTHER" id="PTHR10131">
    <property type="entry name" value="TNF RECEPTOR ASSOCIATED FACTOR"/>
    <property type="match status" value="1"/>
</dbReference>
<evidence type="ECO:0000256" key="8">
    <source>
        <dbReference type="PROSITE-ProRule" id="PRU00207"/>
    </source>
</evidence>
<evidence type="ECO:0000256" key="5">
    <source>
        <dbReference type="ARBA" id="ARBA00022737"/>
    </source>
</evidence>
<evidence type="ECO:0000256" key="6">
    <source>
        <dbReference type="ARBA" id="ARBA00022771"/>
    </source>
</evidence>
<evidence type="ECO:0000259" key="9">
    <source>
        <dbReference type="PROSITE" id="PS50145"/>
    </source>
</evidence>
<dbReference type="SUPFAM" id="SSF49599">
    <property type="entry name" value="TRAF domain-like"/>
    <property type="match status" value="2"/>
</dbReference>
<feature type="domain" description="TRAF-type" evidence="9">
    <location>
        <begin position="38"/>
        <end position="92"/>
    </location>
</feature>
<dbReference type="EMBL" id="GIBP01004733">
    <property type="protein sequence ID" value="NDV33702.1"/>
    <property type="molecule type" value="Transcribed_RNA"/>
</dbReference>
<dbReference type="Gene3D" id="3.30.40.10">
    <property type="entry name" value="Zinc/RING finger domain, C3HC4 (zinc finger)"/>
    <property type="match status" value="2"/>
</dbReference>
<comment type="function">
    <text evidence="1">Probable adapter protein and signal transducer that links members of the tumor necrosis factor receptor family to different signaling pathways by association with the receptor cytoplasmic domain and kinases.</text>
</comment>
<evidence type="ECO:0000256" key="2">
    <source>
        <dbReference type="ARBA" id="ARBA00004496"/>
    </source>
</evidence>
<dbReference type="InterPro" id="IPR013083">
    <property type="entry name" value="Znf_RING/FYVE/PHD"/>
</dbReference>
<sequence length="323" mass="36713">MVLRKDMKSHLEVCHFTMLKCPNNGCDASVLRKDMENHIATCPYTILTCPDHCDAKFQRRELEVHKEACPNHFIPCPAAPLGCDETTPRKDLLKHTSSCPIIKIHPHFKQLHGQVEILSHQLPLVERRVEKLEYVTAHRFEELMMLCKSLQEQVIDLTKKTNERFVEVNRRMDHMDERFMRMIKERETRFNNLHKNQAVIGSDLRTFLNEPSEYCVGNGTTETEGRIPAGWRLATKEETIEATKFGVTFNTATLVHSGCLANTHPNAICTSTYRYPGGGDFDFSNSCTASDQGNPNSLIKMESGSKKFLLIRIGKVGVAPPIM</sequence>
<feature type="zinc finger region" description="TRAF-type" evidence="8">
    <location>
        <begin position="9"/>
        <end position="39"/>
    </location>
</feature>
<keyword evidence="6 8" id="KW-0863">Zinc-finger</keyword>
<evidence type="ECO:0000256" key="3">
    <source>
        <dbReference type="ARBA" id="ARBA00022490"/>
    </source>
</evidence>
<evidence type="ECO:0000256" key="7">
    <source>
        <dbReference type="ARBA" id="ARBA00022833"/>
    </source>
</evidence>
<comment type="subcellular location">
    <subcellularLocation>
        <location evidence="2">Cytoplasm</location>
    </subcellularLocation>
</comment>
<keyword evidence="5" id="KW-0677">Repeat</keyword>
<protein>
    <recommendedName>
        <fullName evidence="9">TRAF-type domain-containing protein</fullName>
    </recommendedName>
</protein>
<reference evidence="10" key="1">
    <citation type="journal article" date="2020" name="J. Eukaryot. Microbiol.">
        <title>De novo Sequencing, Assembly and Annotation of the Transcriptome for the Free-Living Testate Amoeba Arcella intermedia.</title>
        <authorList>
            <person name="Ribeiro G.M."/>
            <person name="Porfirio-Sousa A.L."/>
            <person name="Maurer-Alcala X.X."/>
            <person name="Katz L.A."/>
            <person name="Lahr D.J.G."/>
        </authorList>
    </citation>
    <scope>NUCLEOTIDE SEQUENCE</scope>
</reference>
<dbReference type="PROSITE" id="PS50145">
    <property type="entry name" value="ZF_TRAF"/>
    <property type="match status" value="2"/>
</dbReference>
<dbReference type="AlphaFoldDB" id="A0A6B2L9I1"/>
<dbReference type="GO" id="GO:0008270">
    <property type="term" value="F:zinc ion binding"/>
    <property type="evidence" value="ECO:0007669"/>
    <property type="project" value="UniProtKB-KW"/>
</dbReference>
<dbReference type="InterPro" id="IPR001293">
    <property type="entry name" value="Znf_TRAF"/>
</dbReference>
<name>A0A6B2L9I1_9EUKA</name>
<keyword evidence="3" id="KW-0963">Cytoplasm</keyword>
<organism evidence="10">
    <name type="scientific">Arcella intermedia</name>
    <dbReference type="NCBI Taxonomy" id="1963864"/>
    <lineage>
        <taxon>Eukaryota</taxon>
        <taxon>Amoebozoa</taxon>
        <taxon>Tubulinea</taxon>
        <taxon>Elardia</taxon>
        <taxon>Arcellinida</taxon>
        <taxon>Sphaerothecina</taxon>
        <taxon>Arcellidae</taxon>
        <taxon>Arcella</taxon>
    </lineage>
</organism>
<evidence type="ECO:0000256" key="1">
    <source>
        <dbReference type="ARBA" id="ARBA00003051"/>
    </source>
</evidence>
<evidence type="ECO:0000256" key="4">
    <source>
        <dbReference type="ARBA" id="ARBA00022723"/>
    </source>
</evidence>
<dbReference type="GO" id="GO:0005737">
    <property type="term" value="C:cytoplasm"/>
    <property type="evidence" value="ECO:0007669"/>
    <property type="project" value="UniProtKB-SubCell"/>
</dbReference>
<accession>A0A6B2L9I1</accession>
<evidence type="ECO:0000313" key="10">
    <source>
        <dbReference type="EMBL" id="NDV33702.1"/>
    </source>
</evidence>
<keyword evidence="7 8" id="KW-0862">Zinc</keyword>
<feature type="domain" description="TRAF-type" evidence="9">
    <location>
        <begin position="9"/>
        <end position="39"/>
    </location>
</feature>
<feature type="zinc finger region" description="TRAF-type" evidence="8">
    <location>
        <begin position="38"/>
        <end position="92"/>
    </location>
</feature>
<dbReference type="Pfam" id="PF02176">
    <property type="entry name" value="zf-TRAF"/>
    <property type="match status" value="1"/>
</dbReference>
<proteinExistence type="predicted"/>